<dbReference type="InterPro" id="IPR043502">
    <property type="entry name" value="DNA/RNA_pol_sf"/>
</dbReference>
<keyword evidence="6" id="KW-1185">Reference proteome</keyword>
<evidence type="ECO:0000256" key="1">
    <source>
        <dbReference type="ARBA" id="ARBA00023268"/>
    </source>
</evidence>
<dbReference type="InterPro" id="IPR041577">
    <property type="entry name" value="RT_RNaseH_2"/>
</dbReference>
<dbReference type="PANTHER" id="PTHR37984:SF5">
    <property type="entry name" value="PROTEIN NYNRIN-LIKE"/>
    <property type="match status" value="1"/>
</dbReference>
<dbReference type="EMBL" id="BFEA01000387">
    <property type="protein sequence ID" value="GBG81799.1"/>
    <property type="molecule type" value="Genomic_DNA"/>
</dbReference>
<evidence type="ECO:0000256" key="2">
    <source>
        <dbReference type="SAM" id="MobiDB-lite"/>
    </source>
</evidence>
<proteinExistence type="predicted"/>
<dbReference type="GO" id="GO:0003824">
    <property type="term" value="F:catalytic activity"/>
    <property type="evidence" value="ECO:0007669"/>
    <property type="project" value="UniProtKB-KW"/>
</dbReference>
<evidence type="ECO:0000313" key="5">
    <source>
        <dbReference type="EMBL" id="GBG81799.1"/>
    </source>
</evidence>
<comment type="caution">
    <text evidence="5">The sequence shown here is derived from an EMBL/GenBank/DDBJ whole genome shotgun (WGS) entry which is preliminary data.</text>
</comment>
<evidence type="ECO:0008006" key="7">
    <source>
        <dbReference type="Google" id="ProtNLM"/>
    </source>
</evidence>
<feature type="domain" description="Reverse transcriptase/retrotransposon-derived protein RNase H-like" evidence="4">
    <location>
        <begin position="563"/>
        <end position="659"/>
    </location>
</feature>
<dbReference type="SUPFAM" id="SSF56672">
    <property type="entry name" value="DNA/RNA polymerases"/>
    <property type="match status" value="1"/>
</dbReference>
<feature type="compositionally biased region" description="Polar residues" evidence="2">
    <location>
        <begin position="31"/>
        <end position="45"/>
    </location>
</feature>
<evidence type="ECO:0000259" key="3">
    <source>
        <dbReference type="Pfam" id="PF00078"/>
    </source>
</evidence>
<dbReference type="Proteomes" id="UP000265515">
    <property type="component" value="Unassembled WGS sequence"/>
</dbReference>
<evidence type="ECO:0000259" key="4">
    <source>
        <dbReference type="Pfam" id="PF17919"/>
    </source>
</evidence>
<dbReference type="CDD" id="cd00303">
    <property type="entry name" value="retropepsin_like"/>
    <property type="match status" value="1"/>
</dbReference>
<protein>
    <recommendedName>
        <fullName evidence="7">Reverse transcriptase domain-containing protein</fullName>
    </recommendedName>
</protein>
<keyword evidence="1" id="KW-0511">Multifunctional enzyme</keyword>
<dbReference type="FunFam" id="3.30.70.270:FF:000003">
    <property type="entry name" value="Transposon Ty3-G Gag-Pol polyprotein"/>
    <property type="match status" value="1"/>
</dbReference>
<dbReference type="InterPro" id="IPR043128">
    <property type="entry name" value="Rev_trsase/Diguanyl_cyclase"/>
</dbReference>
<reference evidence="5 6" key="1">
    <citation type="journal article" date="2018" name="Cell">
        <title>The Chara Genome: Secondary Complexity and Implications for Plant Terrestrialization.</title>
        <authorList>
            <person name="Nishiyama T."/>
            <person name="Sakayama H."/>
            <person name="Vries J.D."/>
            <person name="Buschmann H."/>
            <person name="Saint-Marcoux D."/>
            <person name="Ullrich K.K."/>
            <person name="Haas F.B."/>
            <person name="Vanderstraeten L."/>
            <person name="Becker D."/>
            <person name="Lang D."/>
            <person name="Vosolsobe S."/>
            <person name="Rombauts S."/>
            <person name="Wilhelmsson P.K.I."/>
            <person name="Janitza P."/>
            <person name="Kern R."/>
            <person name="Heyl A."/>
            <person name="Rumpler F."/>
            <person name="Villalobos L.I.A.C."/>
            <person name="Clay J.M."/>
            <person name="Skokan R."/>
            <person name="Toyoda A."/>
            <person name="Suzuki Y."/>
            <person name="Kagoshima H."/>
            <person name="Schijlen E."/>
            <person name="Tajeshwar N."/>
            <person name="Catarino B."/>
            <person name="Hetherington A.J."/>
            <person name="Saltykova A."/>
            <person name="Bonnot C."/>
            <person name="Breuninger H."/>
            <person name="Symeonidi A."/>
            <person name="Radhakrishnan G.V."/>
            <person name="Van Nieuwerburgh F."/>
            <person name="Deforce D."/>
            <person name="Chang C."/>
            <person name="Karol K.G."/>
            <person name="Hedrich R."/>
            <person name="Ulvskov P."/>
            <person name="Glockner G."/>
            <person name="Delwiche C.F."/>
            <person name="Petrasek J."/>
            <person name="Van de Peer Y."/>
            <person name="Friml J."/>
            <person name="Beilby M."/>
            <person name="Dolan L."/>
            <person name="Kohara Y."/>
            <person name="Sugano S."/>
            <person name="Fujiyama A."/>
            <person name="Delaux P.-M."/>
            <person name="Quint M."/>
            <person name="TheiBen G."/>
            <person name="Hagemann M."/>
            <person name="Harholt J."/>
            <person name="Dunand C."/>
            <person name="Zachgo S."/>
            <person name="Langdale J."/>
            <person name="Maumus F."/>
            <person name="Straeten D.V.D."/>
            <person name="Gould S.B."/>
            <person name="Rensing S.A."/>
        </authorList>
    </citation>
    <scope>NUCLEOTIDE SEQUENCE [LARGE SCALE GENOMIC DNA]</scope>
    <source>
        <strain evidence="5 6">S276</strain>
    </source>
</reference>
<gene>
    <name evidence="5" type="ORF">CBR_g33979</name>
</gene>
<name>A0A388LHK1_CHABU</name>
<dbReference type="CDD" id="cd01647">
    <property type="entry name" value="RT_LTR"/>
    <property type="match status" value="1"/>
</dbReference>
<dbReference type="CDD" id="cd09274">
    <property type="entry name" value="RNase_HI_RT_Ty3"/>
    <property type="match status" value="1"/>
</dbReference>
<accession>A0A388LHK1</accession>
<dbReference type="Pfam" id="PF00078">
    <property type="entry name" value="RVT_1"/>
    <property type="match status" value="1"/>
</dbReference>
<sequence>MNRNSRFSNVSNITWRLLQPNFANGKRREASSTSAGHSRSCSSRTVAAAAGRGKSESSLLPGHNGPLKRRSRVPQATSTTAFPSNRSTRGADRGSIDGEFVVHVQLAATRTAGHAPNLHPAMTQLSGKGQRTPQVAAVQQGPSEDHAAVSTSSDGDVAVVIPPQCSRPRGGKHKAKPALADEARQSPWTKFGITEDMFKLRQKWGCCSWCNSTKHITSACLDKDKASRLGKLSTTGSAATSLPSPPDSAALLAVSLMSGDDAVVVSYRIDFENYAVQLVRPLNQPLHVQDSSACAMLPPLDNEPVASPALLSEDPSTWASLEELDLLTVEDFQWLPLPSTGSLPTPHCNPLMAQLREYLHAAVPPPSTDGGVAVVDLRSYLANVDHEHAVQRYVDINAPLLYIRIQIEKATCSALIDCGASLNYISQDFMARAGLGSRIEIQPRDRYKTAFKTRYGHFERIVMPFGLTNAPTTFQAAMATKFRDLLDFTILIYLDDILVYSRSLDEHLEHLRAVLERLRIAKYKANRDKCEFAQQELEYLGHYVTPQGIRSLADKFPLVPFEFNDEARHAFHTLKTALLQAPVLSIYDPTLPTKLTTDACGYGIGAVLEQHDGTDWHPVEYFNQKVPPINSLYDARKKELLAFVTVLKRWRHFLLVRRRFTWATDNNPLTYYKTQDTVSRTTGRWMYSIDQFNFTSKHIRGPSNKAANALLRRPDLCALVYSTFGLDEDLQQHFVNGYMSDPGFSTFYADLSSHHPPASNYRIVDDYLLLHTRGKDLLSVPQDRILRTHLLGEYHDSRLVGHLSLAAMTDPMERREREDKQKLAWKLRMKREKKRRREEVNKMTAAVAKVQECRAEVLAQPDDKAKWDKVLGYLEVLSKAWMEERQASWSQDVALSAMRSGVRDFAREIVTHIGGEVKQLRDNVGKFCEGAIQGAKAVAAAEGEARPRKDPVKLKFPDAYGGKKEENFDNWEASVNSYIYLQHILAEEQVLVAFQALKDEAASFARSLARTAGCENNLVAYSKVTSLSRYLKLLKERFADPTRGIRASDKLQTIHSRQWRSAKALKGTMDDFVAVPEHGVTEP</sequence>
<feature type="region of interest" description="Disordered" evidence="2">
    <location>
        <begin position="24"/>
        <end position="94"/>
    </location>
</feature>
<feature type="domain" description="Reverse transcriptase" evidence="3">
    <location>
        <begin position="438"/>
        <end position="543"/>
    </location>
</feature>
<dbReference type="Gramene" id="GBG81799">
    <property type="protein sequence ID" value="GBG81799"/>
    <property type="gene ID" value="CBR_g33979"/>
</dbReference>
<organism evidence="5 6">
    <name type="scientific">Chara braunii</name>
    <name type="common">Braun's stonewort</name>
    <dbReference type="NCBI Taxonomy" id="69332"/>
    <lineage>
        <taxon>Eukaryota</taxon>
        <taxon>Viridiplantae</taxon>
        <taxon>Streptophyta</taxon>
        <taxon>Charophyceae</taxon>
        <taxon>Charales</taxon>
        <taxon>Characeae</taxon>
        <taxon>Chara</taxon>
    </lineage>
</organism>
<dbReference type="Pfam" id="PF17919">
    <property type="entry name" value="RT_RNaseH_2"/>
    <property type="match status" value="1"/>
</dbReference>
<dbReference type="InterPro" id="IPR000477">
    <property type="entry name" value="RT_dom"/>
</dbReference>
<evidence type="ECO:0000313" key="6">
    <source>
        <dbReference type="Proteomes" id="UP000265515"/>
    </source>
</evidence>
<dbReference type="Gene3D" id="3.30.70.270">
    <property type="match status" value="1"/>
</dbReference>
<dbReference type="AlphaFoldDB" id="A0A388LHK1"/>
<feature type="compositionally biased region" description="Polar residues" evidence="2">
    <location>
        <begin position="74"/>
        <end position="88"/>
    </location>
</feature>
<dbReference type="PANTHER" id="PTHR37984">
    <property type="entry name" value="PROTEIN CBG26694"/>
    <property type="match status" value="1"/>
</dbReference>
<dbReference type="InterPro" id="IPR050951">
    <property type="entry name" value="Retrovirus_Pol_polyprotein"/>
</dbReference>